<dbReference type="EMBL" id="MGFS01000013">
    <property type="protein sequence ID" value="OGM11672.1"/>
    <property type="molecule type" value="Genomic_DNA"/>
</dbReference>
<dbReference type="AlphaFoldDB" id="A0A1F7X9H0"/>
<comment type="caution">
    <text evidence="2">The sequence shown here is derived from an EMBL/GenBank/DDBJ whole genome shotgun (WGS) entry which is preliminary data.</text>
</comment>
<dbReference type="Proteomes" id="UP000177053">
    <property type="component" value="Unassembled WGS sequence"/>
</dbReference>
<evidence type="ECO:0000313" key="2">
    <source>
        <dbReference type="EMBL" id="OGM11672.1"/>
    </source>
</evidence>
<accession>A0A1F7X9H0</accession>
<gene>
    <name evidence="2" type="ORF">A2Z22_01960</name>
</gene>
<evidence type="ECO:0000313" key="3">
    <source>
        <dbReference type="Proteomes" id="UP000177053"/>
    </source>
</evidence>
<proteinExistence type="predicted"/>
<organism evidence="2 3">
    <name type="scientific">Candidatus Woesebacteria bacterium RBG_16_34_12</name>
    <dbReference type="NCBI Taxonomy" id="1802480"/>
    <lineage>
        <taxon>Bacteria</taxon>
        <taxon>Candidatus Woeseibacteriota</taxon>
    </lineage>
</organism>
<evidence type="ECO:0000256" key="1">
    <source>
        <dbReference type="SAM" id="MobiDB-lite"/>
    </source>
</evidence>
<reference evidence="2 3" key="1">
    <citation type="journal article" date="2016" name="Nat. Commun.">
        <title>Thousands of microbial genomes shed light on interconnected biogeochemical processes in an aquifer system.</title>
        <authorList>
            <person name="Anantharaman K."/>
            <person name="Brown C.T."/>
            <person name="Hug L.A."/>
            <person name="Sharon I."/>
            <person name="Castelle C.J."/>
            <person name="Probst A.J."/>
            <person name="Thomas B.C."/>
            <person name="Singh A."/>
            <person name="Wilkins M.J."/>
            <person name="Karaoz U."/>
            <person name="Brodie E.L."/>
            <person name="Williams K.H."/>
            <person name="Hubbard S.S."/>
            <person name="Banfield J.F."/>
        </authorList>
    </citation>
    <scope>NUCLEOTIDE SEQUENCE [LARGE SCALE GENOMIC DNA]</scope>
</reference>
<name>A0A1F7X9H0_9BACT</name>
<sequence length="141" mass="16293">MTKKCTLKEVFIEKKLDEYQPCWRQGEDITTETKQKIRDYVASILPEELEEDATCISDYSIQHMARKIRKRENLPDPKKSNNGNSRGNDKVSETTQEIPKTRTDDNFKELLKELKGLLGKFPLSDIRKAIDMLEKSQDSGA</sequence>
<protein>
    <submittedName>
        <fullName evidence="2">Uncharacterized protein</fullName>
    </submittedName>
</protein>
<feature type="region of interest" description="Disordered" evidence="1">
    <location>
        <begin position="67"/>
        <end position="105"/>
    </location>
</feature>